<name>A0ABQ4QK79_9HYPH</name>
<evidence type="ECO:0000313" key="4">
    <source>
        <dbReference type="Proteomes" id="UP001055117"/>
    </source>
</evidence>
<dbReference type="Proteomes" id="UP001055117">
    <property type="component" value="Unassembled WGS sequence"/>
</dbReference>
<dbReference type="Gene3D" id="3.10.180.10">
    <property type="entry name" value="2,3-Dihydroxybiphenyl 1,2-Dioxygenase, domain 1"/>
    <property type="match status" value="2"/>
</dbReference>
<dbReference type="InterPro" id="IPR037523">
    <property type="entry name" value="VOC_core"/>
</dbReference>
<protein>
    <submittedName>
        <fullName evidence="3">Catechol-2,3-dioxygenase</fullName>
    </submittedName>
</protein>
<organism evidence="3 4">
    <name type="scientific">Methylobacterium cerastii</name>
    <dbReference type="NCBI Taxonomy" id="932741"/>
    <lineage>
        <taxon>Bacteria</taxon>
        <taxon>Pseudomonadati</taxon>
        <taxon>Pseudomonadota</taxon>
        <taxon>Alphaproteobacteria</taxon>
        <taxon>Hyphomicrobiales</taxon>
        <taxon>Methylobacteriaceae</taxon>
        <taxon>Methylobacterium</taxon>
    </lineage>
</organism>
<dbReference type="PANTHER" id="PTHR43279:SF1">
    <property type="entry name" value="CATECHOL-2,3-DIOXYGENASE"/>
    <property type="match status" value="1"/>
</dbReference>
<accession>A0ABQ4QK79</accession>
<evidence type="ECO:0000313" key="3">
    <source>
        <dbReference type="EMBL" id="GJD45653.1"/>
    </source>
</evidence>
<dbReference type="CDD" id="cd16359">
    <property type="entry name" value="VOC_BsCatE_like_C"/>
    <property type="match status" value="1"/>
</dbReference>
<dbReference type="InterPro" id="IPR018146">
    <property type="entry name" value="Glyoxalase_1_CS"/>
</dbReference>
<dbReference type="SUPFAM" id="SSF54593">
    <property type="entry name" value="Glyoxalase/Bleomycin resistance protein/Dihydroxybiphenyl dioxygenase"/>
    <property type="match status" value="2"/>
</dbReference>
<reference evidence="3 4" key="1">
    <citation type="journal article" date="2021" name="Front. Microbiol.">
        <title>Comprehensive Comparative Genomics and Phenotyping of Methylobacterium Species.</title>
        <authorList>
            <person name="Alessa O."/>
            <person name="Ogura Y."/>
            <person name="Fujitani Y."/>
            <person name="Takami H."/>
            <person name="Hayashi T."/>
            <person name="Sahin N."/>
            <person name="Tani A."/>
        </authorList>
    </citation>
    <scope>NUCLEOTIDE SEQUENCE [LARGE SCALE GENOMIC DNA]</scope>
    <source>
        <strain evidence="3 4">DSM 23679</strain>
    </source>
</reference>
<comment type="caution">
    <text evidence="3">The sequence shown here is derived from an EMBL/GenBank/DDBJ whole genome shotgun (WGS) entry which is preliminary data.</text>
</comment>
<dbReference type="PROSITE" id="PS51819">
    <property type="entry name" value="VOC"/>
    <property type="match status" value="2"/>
</dbReference>
<keyword evidence="4" id="KW-1185">Reference proteome</keyword>
<dbReference type="InterPro" id="IPR004360">
    <property type="entry name" value="Glyas_Fos-R_dOase_dom"/>
</dbReference>
<feature type="domain" description="VOC" evidence="2">
    <location>
        <begin position="25"/>
        <end position="141"/>
    </location>
</feature>
<dbReference type="PANTHER" id="PTHR43279">
    <property type="entry name" value="CATECHOL-2,3-DIOXYGENASE"/>
    <property type="match status" value="1"/>
</dbReference>
<dbReference type="PROSITE" id="PS00934">
    <property type="entry name" value="GLYOXALASE_I_1"/>
    <property type="match status" value="1"/>
</dbReference>
<keyword evidence="1" id="KW-0479">Metal-binding</keyword>
<proteinExistence type="predicted"/>
<dbReference type="RefSeq" id="WP_238272636.1">
    <property type="nucleotide sequence ID" value="NZ_BPQG01000053.1"/>
</dbReference>
<feature type="domain" description="VOC" evidence="2">
    <location>
        <begin position="183"/>
        <end position="311"/>
    </location>
</feature>
<evidence type="ECO:0000256" key="1">
    <source>
        <dbReference type="ARBA" id="ARBA00022723"/>
    </source>
</evidence>
<sequence length="311" mass="32987">MANIVGPTRPPAEGTGSLLDTAPYCIGSVALVVRDLDVLAGFYREVVGLTTVSQEADVVRLGVGATVLLELRRDAAARPWSPGEAGLYHTAFLLPSRGHLGAWLAHARERGVRLSGASDHVVSEAVYLDDPEGNGIEVYADRPSSAWPKEPDGTIVLRRDRLDVAALTQAASGPWAGMPPGGRVGHVHLQVGEIEPADRFYAGLLGFDVMIRYPGATFLGAGGYHHQLATNVWQSRGARERPAAMAGLAEVVLLADAPTLAAVRDRCRDAGLTPDAADGALVLQDPWGTRFRLVPQAGVFRDSEPTRIPAS</sequence>
<dbReference type="InterPro" id="IPR029068">
    <property type="entry name" value="Glyas_Bleomycin-R_OHBP_Dase"/>
</dbReference>
<evidence type="ECO:0000259" key="2">
    <source>
        <dbReference type="PROSITE" id="PS51819"/>
    </source>
</evidence>
<dbReference type="EMBL" id="BPQG01000053">
    <property type="protein sequence ID" value="GJD45653.1"/>
    <property type="molecule type" value="Genomic_DNA"/>
</dbReference>
<dbReference type="Pfam" id="PF00903">
    <property type="entry name" value="Glyoxalase"/>
    <property type="match status" value="2"/>
</dbReference>
<gene>
    <name evidence="3" type="primary">catE</name>
    <name evidence="3" type="ORF">AFCDBAGC_3527</name>
</gene>